<keyword evidence="6 8" id="KW-0472">Membrane</keyword>
<reference evidence="9 10" key="2">
    <citation type="submission" date="2019-01" db="EMBL/GenBank/DDBJ databases">
        <title>Tautonia sociabilis, a novel thermotolerant planctomycete of Isosphaeraceae family, isolated from a 4000 m deep subterranean habitat.</title>
        <authorList>
            <person name="Kovaleva O.L."/>
            <person name="Elcheninov A.G."/>
            <person name="Van Heerden E."/>
            <person name="Toshchakov S.V."/>
            <person name="Novikov A."/>
            <person name="Bonch-Osmolovskaya E.A."/>
            <person name="Kublanov I.V."/>
        </authorList>
    </citation>
    <scope>NUCLEOTIDE SEQUENCE [LARGE SCALE GENOMIC DNA]</scope>
    <source>
        <strain evidence="9 10">GM2012</strain>
    </source>
</reference>
<dbReference type="Gene3D" id="3.30.420.270">
    <property type="match status" value="1"/>
</dbReference>
<proteinExistence type="inferred from homology"/>
<accession>A0A432MK80</accession>
<keyword evidence="4 7" id="KW-0812">Transmembrane</keyword>
<dbReference type="InterPro" id="IPR003400">
    <property type="entry name" value="ExbD"/>
</dbReference>
<dbReference type="OrthoDB" id="273116at2"/>
<dbReference type="GO" id="GO:0022857">
    <property type="term" value="F:transmembrane transporter activity"/>
    <property type="evidence" value="ECO:0007669"/>
    <property type="project" value="InterPro"/>
</dbReference>
<evidence type="ECO:0000256" key="3">
    <source>
        <dbReference type="ARBA" id="ARBA00022475"/>
    </source>
</evidence>
<evidence type="ECO:0000256" key="2">
    <source>
        <dbReference type="ARBA" id="ARBA00005811"/>
    </source>
</evidence>
<organism evidence="9 10">
    <name type="scientific">Tautonia sociabilis</name>
    <dbReference type="NCBI Taxonomy" id="2080755"/>
    <lineage>
        <taxon>Bacteria</taxon>
        <taxon>Pseudomonadati</taxon>
        <taxon>Planctomycetota</taxon>
        <taxon>Planctomycetia</taxon>
        <taxon>Isosphaerales</taxon>
        <taxon>Isosphaeraceae</taxon>
        <taxon>Tautonia</taxon>
    </lineage>
</organism>
<evidence type="ECO:0000256" key="7">
    <source>
        <dbReference type="RuleBase" id="RU003879"/>
    </source>
</evidence>
<protein>
    <submittedName>
        <fullName evidence="9">Biopolymer transporter ExbD</fullName>
    </submittedName>
</protein>
<comment type="similarity">
    <text evidence="2 7">Belongs to the ExbD/TolR family.</text>
</comment>
<evidence type="ECO:0000313" key="10">
    <source>
        <dbReference type="Proteomes" id="UP000280296"/>
    </source>
</evidence>
<feature type="transmembrane region" description="Helical" evidence="8">
    <location>
        <begin position="20"/>
        <end position="39"/>
    </location>
</feature>
<evidence type="ECO:0000256" key="1">
    <source>
        <dbReference type="ARBA" id="ARBA00004162"/>
    </source>
</evidence>
<evidence type="ECO:0000256" key="8">
    <source>
        <dbReference type="SAM" id="Phobius"/>
    </source>
</evidence>
<dbReference type="EMBL" id="RYZH01000020">
    <property type="protein sequence ID" value="RUL87538.1"/>
    <property type="molecule type" value="Genomic_DNA"/>
</dbReference>
<keyword evidence="7" id="KW-0813">Transport</keyword>
<keyword evidence="5 8" id="KW-1133">Transmembrane helix</keyword>
<keyword evidence="10" id="KW-1185">Reference proteome</keyword>
<comment type="caution">
    <text evidence="9">The sequence shown here is derived from an EMBL/GenBank/DDBJ whole genome shotgun (WGS) entry which is preliminary data.</text>
</comment>
<dbReference type="GO" id="GO:0005886">
    <property type="term" value="C:plasma membrane"/>
    <property type="evidence" value="ECO:0007669"/>
    <property type="project" value="UniProtKB-SubCell"/>
</dbReference>
<dbReference type="PANTHER" id="PTHR30558">
    <property type="entry name" value="EXBD MEMBRANE COMPONENT OF PMF-DRIVEN MACROMOLECULE IMPORT SYSTEM"/>
    <property type="match status" value="1"/>
</dbReference>
<dbReference type="GO" id="GO:0015031">
    <property type="term" value="P:protein transport"/>
    <property type="evidence" value="ECO:0007669"/>
    <property type="project" value="UniProtKB-KW"/>
</dbReference>
<gene>
    <name evidence="9" type="ORF">TsocGM_11930</name>
</gene>
<comment type="subcellular location">
    <subcellularLocation>
        <location evidence="1">Cell membrane</location>
        <topology evidence="1">Single-pass membrane protein</topology>
    </subcellularLocation>
    <subcellularLocation>
        <location evidence="7">Cell membrane</location>
        <topology evidence="7">Single-pass type II membrane protein</topology>
    </subcellularLocation>
</comment>
<dbReference type="Proteomes" id="UP000280296">
    <property type="component" value="Unassembled WGS sequence"/>
</dbReference>
<evidence type="ECO:0000256" key="5">
    <source>
        <dbReference type="ARBA" id="ARBA00022989"/>
    </source>
</evidence>
<evidence type="ECO:0000313" key="9">
    <source>
        <dbReference type="EMBL" id="RUL87538.1"/>
    </source>
</evidence>
<evidence type="ECO:0000256" key="6">
    <source>
        <dbReference type="ARBA" id="ARBA00023136"/>
    </source>
</evidence>
<dbReference type="RefSeq" id="WP_126725596.1">
    <property type="nucleotide sequence ID" value="NZ_RYZH01000020.1"/>
</dbReference>
<keyword evidence="7" id="KW-0653">Protein transport</keyword>
<dbReference type="Pfam" id="PF02472">
    <property type="entry name" value="ExbD"/>
    <property type="match status" value="1"/>
</dbReference>
<name>A0A432MK80_9BACT</name>
<reference evidence="9 10" key="1">
    <citation type="submission" date="2018-12" db="EMBL/GenBank/DDBJ databases">
        <authorList>
            <person name="Toschakov S.V."/>
        </authorList>
    </citation>
    <scope>NUCLEOTIDE SEQUENCE [LARGE SCALE GENOMIC DNA]</scope>
    <source>
        <strain evidence="9 10">GM2012</strain>
    </source>
</reference>
<dbReference type="AlphaFoldDB" id="A0A432MK80"/>
<keyword evidence="3" id="KW-1003">Cell membrane</keyword>
<dbReference type="PANTHER" id="PTHR30558:SF3">
    <property type="entry name" value="BIOPOLYMER TRANSPORT PROTEIN EXBD-RELATED"/>
    <property type="match status" value="1"/>
</dbReference>
<evidence type="ECO:0000256" key="4">
    <source>
        <dbReference type="ARBA" id="ARBA00022692"/>
    </source>
</evidence>
<sequence length="156" mass="17019">MTRRDRQGDPYRLDLNLTPLLDVVLQLITFFMMLVHFGSQIEAADREVRLPVAPAALPGAMAGEDRLVVVIDAAGTLIAGGRERSASEASRWWAEQAARRFRGAASLGEPAEELPTQVIVRADRDAPYGAVRSALAEAQESGFARFSLVVMLQEGR</sequence>